<accession>A0A926DS25</accession>
<dbReference type="Proteomes" id="UP000657006">
    <property type="component" value="Unassembled WGS sequence"/>
</dbReference>
<dbReference type="RefSeq" id="WP_249289697.1">
    <property type="nucleotide sequence ID" value="NZ_JACRSQ010000010.1"/>
</dbReference>
<feature type="chain" id="PRO_5038047016" evidence="7">
    <location>
        <begin position="26"/>
        <end position="541"/>
    </location>
</feature>
<gene>
    <name evidence="8" type="ORF">H8730_08365</name>
</gene>
<evidence type="ECO:0000256" key="2">
    <source>
        <dbReference type="ARBA" id="ARBA00022729"/>
    </source>
</evidence>
<keyword evidence="3" id="KW-0472">Membrane</keyword>
<dbReference type="PANTHER" id="PTHR43649:SF33">
    <property type="entry name" value="POLYGALACTURONAN_RHAMNOGALACTURONAN-BINDING PROTEIN YTCQ"/>
    <property type="match status" value="1"/>
</dbReference>
<keyword evidence="4" id="KW-0564">Palmitate</keyword>
<name>A0A926DS25_9FIRM</name>
<keyword evidence="1" id="KW-1003">Cell membrane</keyword>
<dbReference type="SUPFAM" id="SSF53850">
    <property type="entry name" value="Periplasmic binding protein-like II"/>
    <property type="match status" value="1"/>
</dbReference>
<evidence type="ECO:0000313" key="8">
    <source>
        <dbReference type="EMBL" id="MBC8543556.1"/>
    </source>
</evidence>
<dbReference type="Pfam" id="PF01547">
    <property type="entry name" value="SBP_bac_1"/>
    <property type="match status" value="1"/>
</dbReference>
<dbReference type="AlphaFoldDB" id="A0A926DS25"/>
<evidence type="ECO:0000256" key="5">
    <source>
        <dbReference type="ARBA" id="ARBA00023288"/>
    </source>
</evidence>
<evidence type="ECO:0000256" key="6">
    <source>
        <dbReference type="SAM" id="MobiDB-lite"/>
    </source>
</evidence>
<dbReference type="PANTHER" id="PTHR43649">
    <property type="entry name" value="ARABINOSE-BINDING PROTEIN-RELATED"/>
    <property type="match status" value="1"/>
</dbReference>
<keyword evidence="9" id="KW-1185">Reference proteome</keyword>
<evidence type="ECO:0000256" key="7">
    <source>
        <dbReference type="SAM" id="SignalP"/>
    </source>
</evidence>
<dbReference type="InterPro" id="IPR050490">
    <property type="entry name" value="Bact_solute-bd_prot1"/>
</dbReference>
<dbReference type="EMBL" id="JACRSQ010000010">
    <property type="protein sequence ID" value="MBC8543556.1"/>
    <property type="molecule type" value="Genomic_DNA"/>
</dbReference>
<proteinExistence type="predicted"/>
<sequence length="541" mass="60510">MMNMKRHHRILAALLCALMVLGAGACGKSSDDSSSASSSEASGTQSSSPDSASSDLAFPLTGEGETLTYYAAFGGNNLMTGYAESELYKELEARTNVHIEFESPSGDVQQAFQLRITSDSLPDIMENVIGYYTGGLQGLINDEYAIRLNDLVSQYAPDYQRLLDEHEDFRKDATLDSGDIGAFYMCAYDYTETKLEDPWAGLKVRSDWLTECDLKVPTTIEELTNVLRTFKEKKGASAPMSGFPAYEQYYDFILGAWNISHSFFQRDGKVDYGPITEEFKEYILQMKSWYDEGLLDKEYLTRDSAGIDVLIGQDQVGVFQDTEIPEVAEVQQAIPFPALEKGATRALGMSQSAARDGVYAAFITTSCKNPELATKWLNYAYSREGALLFNYGIEGTTYTLDSNGDPQYTDLVTVEGVEDAKWWSYCNGYYSRINGPMLKWFDAIPSYHIESNPARENGEVWATGISYETQLPNLTLSMEDSQRLSTIMADIDTYVEEQNHRFIMGLNSMDDYDAFVAQIKSYGIDEAIELYQKALDAYNAR</sequence>
<keyword evidence="5" id="KW-0449">Lipoprotein</keyword>
<feature type="compositionally biased region" description="Low complexity" evidence="6">
    <location>
        <begin position="31"/>
        <end position="54"/>
    </location>
</feature>
<evidence type="ECO:0000313" key="9">
    <source>
        <dbReference type="Proteomes" id="UP000657006"/>
    </source>
</evidence>
<protein>
    <submittedName>
        <fullName evidence="8">Extracellular solute-binding protein</fullName>
    </submittedName>
</protein>
<evidence type="ECO:0000256" key="4">
    <source>
        <dbReference type="ARBA" id="ARBA00023139"/>
    </source>
</evidence>
<evidence type="ECO:0000256" key="3">
    <source>
        <dbReference type="ARBA" id="ARBA00023136"/>
    </source>
</evidence>
<dbReference type="PROSITE" id="PS51257">
    <property type="entry name" value="PROKAR_LIPOPROTEIN"/>
    <property type="match status" value="1"/>
</dbReference>
<dbReference type="Gene3D" id="3.40.190.10">
    <property type="entry name" value="Periplasmic binding protein-like II"/>
    <property type="match status" value="2"/>
</dbReference>
<organism evidence="8 9">
    <name type="scientific">Bianquea renquensis</name>
    <dbReference type="NCBI Taxonomy" id="2763661"/>
    <lineage>
        <taxon>Bacteria</taxon>
        <taxon>Bacillati</taxon>
        <taxon>Bacillota</taxon>
        <taxon>Clostridia</taxon>
        <taxon>Eubacteriales</taxon>
        <taxon>Bianqueaceae</taxon>
        <taxon>Bianquea</taxon>
    </lineage>
</organism>
<keyword evidence="2 7" id="KW-0732">Signal</keyword>
<feature type="signal peptide" evidence="7">
    <location>
        <begin position="1"/>
        <end position="25"/>
    </location>
</feature>
<comment type="caution">
    <text evidence="8">The sequence shown here is derived from an EMBL/GenBank/DDBJ whole genome shotgun (WGS) entry which is preliminary data.</text>
</comment>
<feature type="region of interest" description="Disordered" evidence="6">
    <location>
        <begin position="31"/>
        <end position="57"/>
    </location>
</feature>
<dbReference type="InterPro" id="IPR006059">
    <property type="entry name" value="SBP"/>
</dbReference>
<reference evidence="8" key="1">
    <citation type="submission" date="2020-08" db="EMBL/GenBank/DDBJ databases">
        <title>Genome public.</title>
        <authorList>
            <person name="Liu C."/>
            <person name="Sun Q."/>
        </authorList>
    </citation>
    <scope>NUCLEOTIDE SEQUENCE</scope>
    <source>
        <strain evidence="8">NSJ-32</strain>
    </source>
</reference>
<evidence type="ECO:0000256" key="1">
    <source>
        <dbReference type="ARBA" id="ARBA00022475"/>
    </source>
</evidence>